<feature type="compositionally biased region" description="Polar residues" evidence="1">
    <location>
        <begin position="195"/>
        <end position="206"/>
    </location>
</feature>
<feature type="region of interest" description="Disordered" evidence="1">
    <location>
        <begin position="185"/>
        <end position="214"/>
    </location>
</feature>
<dbReference type="AlphaFoldDB" id="A0A195DQQ8"/>
<evidence type="ECO:0000313" key="2">
    <source>
        <dbReference type="EMBL" id="KYN15147.1"/>
    </source>
</evidence>
<feature type="compositionally biased region" description="Basic residues" evidence="1">
    <location>
        <begin position="120"/>
        <end position="131"/>
    </location>
</feature>
<keyword evidence="3" id="KW-1185">Reference proteome</keyword>
<accession>A0A195DQQ8</accession>
<reference evidence="2 3" key="1">
    <citation type="submission" date="2015-09" db="EMBL/GenBank/DDBJ databases">
        <title>Trachymyrmex cornetzi WGS genome.</title>
        <authorList>
            <person name="Nygaard S."/>
            <person name="Hu H."/>
            <person name="Boomsma J."/>
            <person name="Zhang G."/>
        </authorList>
    </citation>
    <scope>NUCLEOTIDE SEQUENCE [LARGE SCALE GENOMIC DNA]</scope>
    <source>
        <strain evidence="2">Tcor2-1</strain>
        <tissue evidence="2">Whole body</tissue>
    </source>
</reference>
<gene>
    <name evidence="2" type="ORF">ALC57_12689</name>
</gene>
<proteinExistence type="predicted"/>
<name>A0A195DQQ8_9HYME</name>
<feature type="region of interest" description="Disordered" evidence="1">
    <location>
        <begin position="105"/>
        <end position="145"/>
    </location>
</feature>
<sequence>MCRRRWWWWRRQRQRHPCINHQLVVTSVIACSWSLCFTCDRITQHNLTFSEISYFFLCRSHPQSLKPLASSSASLRSRDERPSTTTAYNVLSIVHLLSARAIQHQRDSRETRAATSRDLARKRHVTRRHVTRERPERSRFKPSVRPFRAGRSSIIGISDEGKSSLPLRLVARRLEVDLRQAGIKNLRGAEKRSPSQRSDPQGSFTRNDADAGVI</sequence>
<evidence type="ECO:0000313" key="3">
    <source>
        <dbReference type="Proteomes" id="UP000078492"/>
    </source>
</evidence>
<organism evidence="2 3">
    <name type="scientific">Trachymyrmex cornetzi</name>
    <dbReference type="NCBI Taxonomy" id="471704"/>
    <lineage>
        <taxon>Eukaryota</taxon>
        <taxon>Metazoa</taxon>
        <taxon>Ecdysozoa</taxon>
        <taxon>Arthropoda</taxon>
        <taxon>Hexapoda</taxon>
        <taxon>Insecta</taxon>
        <taxon>Pterygota</taxon>
        <taxon>Neoptera</taxon>
        <taxon>Endopterygota</taxon>
        <taxon>Hymenoptera</taxon>
        <taxon>Apocrita</taxon>
        <taxon>Aculeata</taxon>
        <taxon>Formicoidea</taxon>
        <taxon>Formicidae</taxon>
        <taxon>Myrmicinae</taxon>
        <taxon>Trachymyrmex</taxon>
    </lineage>
</organism>
<protein>
    <submittedName>
        <fullName evidence="2">Uncharacterized protein</fullName>
    </submittedName>
</protein>
<dbReference type="Proteomes" id="UP000078492">
    <property type="component" value="Unassembled WGS sequence"/>
</dbReference>
<dbReference type="PROSITE" id="PS51257">
    <property type="entry name" value="PROKAR_LIPOPROTEIN"/>
    <property type="match status" value="1"/>
</dbReference>
<dbReference type="EMBL" id="KQ980612">
    <property type="protein sequence ID" value="KYN15147.1"/>
    <property type="molecule type" value="Genomic_DNA"/>
</dbReference>
<evidence type="ECO:0000256" key="1">
    <source>
        <dbReference type="SAM" id="MobiDB-lite"/>
    </source>
</evidence>